<dbReference type="InterPro" id="IPR044862">
    <property type="entry name" value="Pro_4_hyd_alph_FE2OG_OXY"/>
</dbReference>
<evidence type="ECO:0000256" key="3">
    <source>
        <dbReference type="ARBA" id="ARBA00022896"/>
    </source>
</evidence>
<dbReference type="InterPro" id="IPR005123">
    <property type="entry name" value="Oxoglu/Fe-dep_dioxygenase_dom"/>
</dbReference>
<keyword evidence="7" id="KW-0472">Membrane</keyword>
<keyword evidence="5" id="KW-0560">Oxidoreductase</keyword>
<dbReference type="AlphaFoldDB" id="A0A915KS98"/>
<dbReference type="GO" id="GO:0005783">
    <property type="term" value="C:endoplasmic reticulum"/>
    <property type="evidence" value="ECO:0007669"/>
    <property type="project" value="TreeGrafter"/>
</dbReference>
<comment type="cofactor">
    <cofactor evidence="1">
        <name>L-ascorbate</name>
        <dbReference type="ChEBI" id="CHEBI:38290"/>
    </cofactor>
</comment>
<feature type="transmembrane region" description="Helical" evidence="7">
    <location>
        <begin position="85"/>
        <end position="103"/>
    </location>
</feature>
<evidence type="ECO:0000256" key="6">
    <source>
        <dbReference type="ARBA" id="ARBA00023004"/>
    </source>
</evidence>
<evidence type="ECO:0000256" key="7">
    <source>
        <dbReference type="SAM" id="Phobius"/>
    </source>
</evidence>
<evidence type="ECO:0000256" key="1">
    <source>
        <dbReference type="ARBA" id="ARBA00001961"/>
    </source>
</evidence>
<proteinExistence type="predicted"/>
<keyword evidence="6" id="KW-0408">Iron</keyword>
<evidence type="ECO:0000256" key="4">
    <source>
        <dbReference type="ARBA" id="ARBA00022964"/>
    </source>
</evidence>
<dbReference type="SMART" id="SM00702">
    <property type="entry name" value="P4Hc"/>
    <property type="match status" value="1"/>
</dbReference>
<evidence type="ECO:0000256" key="5">
    <source>
        <dbReference type="ARBA" id="ARBA00023002"/>
    </source>
</evidence>
<sequence length="374" mass="43962">MSVSKLSEKIEIFLLNWTSARRQIDFVWYQPGTSDAMTLGTNPGDLKTEDAYHTELYIPKLFVTGAKPESCTFYIPQRVWSYLRIILKLLLIVSAAFFLYVLFNPSIRRYPLWWWFLPYERWLCDQMSTPFRGYFGDPEVLKLVDQSALVCFYLVRHRLYRYKIERLYADPDVTLIYDLSIDQKTNDFLIAYTKTYSTPSPVYTLFTSSDFERWIMESLDFRTSNSEYIERFRIPGLYNVAGRAVHMNVDNLDGQMNVLWYRRRGHIIPHHDVYPYSDSPKFGRRFATLIVYFVNPTNGGATILPDLGLATKPPPNSALLFFNTLTDNEPDPKLTHAGCPVWSGEKIIGTFWFRQFFQEFWKPCPKSARRFKLD</sequence>
<evidence type="ECO:0000313" key="10">
    <source>
        <dbReference type="WBParaSite" id="nRc.2.0.1.t41764-RA"/>
    </source>
</evidence>
<evidence type="ECO:0000259" key="8">
    <source>
        <dbReference type="PROSITE" id="PS51471"/>
    </source>
</evidence>
<dbReference type="Proteomes" id="UP000887565">
    <property type="component" value="Unplaced"/>
</dbReference>
<dbReference type="Pfam" id="PF13640">
    <property type="entry name" value="2OG-FeII_Oxy_3"/>
    <property type="match status" value="1"/>
</dbReference>
<dbReference type="WBParaSite" id="nRc.2.0.1.t41764-RA">
    <property type="protein sequence ID" value="nRc.2.0.1.t41764-RA"/>
    <property type="gene ID" value="nRc.2.0.1.g41764"/>
</dbReference>
<keyword evidence="7" id="KW-0812">Transmembrane</keyword>
<dbReference type="PANTHER" id="PTHR10869">
    <property type="entry name" value="PROLYL 4-HYDROXYLASE ALPHA SUBUNIT"/>
    <property type="match status" value="1"/>
</dbReference>
<dbReference type="GO" id="GO:0005506">
    <property type="term" value="F:iron ion binding"/>
    <property type="evidence" value="ECO:0007669"/>
    <property type="project" value="InterPro"/>
</dbReference>
<dbReference type="GO" id="GO:0031418">
    <property type="term" value="F:L-ascorbic acid binding"/>
    <property type="evidence" value="ECO:0007669"/>
    <property type="project" value="UniProtKB-KW"/>
</dbReference>
<keyword evidence="9" id="KW-1185">Reference proteome</keyword>
<accession>A0A915KS98</accession>
<reference evidence="10" key="1">
    <citation type="submission" date="2022-11" db="UniProtKB">
        <authorList>
            <consortium name="WormBaseParasite"/>
        </authorList>
    </citation>
    <scope>IDENTIFICATION</scope>
</reference>
<keyword evidence="3" id="KW-0847">Vitamin C</keyword>
<feature type="domain" description="Fe2OG dioxygenase" evidence="8">
    <location>
        <begin position="251"/>
        <end position="355"/>
    </location>
</feature>
<keyword evidence="7" id="KW-1133">Transmembrane helix</keyword>
<dbReference type="Gene3D" id="2.60.120.620">
    <property type="entry name" value="q2cbj1_9rhob like domain"/>
    <property type="match status" value="1"/>
</dbReference>
<evidence type="ECO:0000256" key="2">
    <source>
        <dbReference type="ARBA" id="ARBA00022723"/>
    </source>
</evidence>
<dbReference type="InterPro" id="IPR006620">
    <property type="entry name" value="Pro_4_hyd_alph"/>
</dbReference>
<dbReference type="PROSITE" id="PS51471">
    <property type="entry name" value="FE2OG_OXY"/>
    <property type="match status" value="1"/>
</dbReference>
<dbReference type="PANTHER" id="PTHR10869:SF246">
    <property type="entry name" value="TRANSMEMBRANE PROLYL 4-HYDROXYLASE"/>
    <property type="match status" value="1"/>
</dbReference>
<dbReference type="GO" id="GO:0004656">
    <property type="term" value="F:procollagen-proline 4-dioxygenase activity"/>
    <property type="evidence" value="ECO:0007669"/>
    <property type="project" value="TreeGrafter"/>
</dbReference>
<name>A0A915KS98_ROMCU</name>
<organism evidence="9 10">
    <name type="scientific">Romanomermis culicivorax</name>
    <name type="common">Nematode worm</name>
    <dbReference type="NCBI Taxonomy" id="13658"/>
    <lineage>
        <taxon>Eukaryota</taxon>
        <taxon>Metazoa</taxon>
        <taxon>Ecdysozoa</taxon>
        <taxon>Nematoda</taxon>
        <taxon>Enoplea</taxon>
        <taxon>Dorylaimia</taxon>
        <taxon>Mermithida</taxon>
        <taxon>Mermithoidea</taxon>
        <taxon>Mermithidae</taxon>
        <taxon>Romanomermis</taxon>
    </lineage>
</organism>
<keyword evidence="4" id="KW-0223">Dioxygenase</keyword>
<protein>
    <submittedName>
        <fullName evidence="10">Fe2OG dioxygenase domain-containing protein</fullName>
    </submittedName>
</protein>
<dbReference type="InterPro" id="IPR045054">
    <property type="entry name" value="P4HA-like"/>
</dbReference>
<keyword evidence="2" id="KW-0479">Metal-binding</keyword>
<evidence type="ECO:0000313" key="9">
    <source>
        <dbReference type="Proteomes" id="UP000887565"/>
    </source>
</evidence>